<reference evidence="11 12" key="1">
    <citation type="submission" date="2014-04" db="EMBL/GenBank/DDBJ databases">
        <authorList>
            <consortium name="DOE Joint Genome Institute"/>
            <person name="Kuo A."/>
            <person name="Kohler A."/>
            <person name="Nagy L.G."/>
            <person name="Floudas D."/>
            <person name="Copeland A."/>
            <person name="Barry K.W."/>
            <person name="Cichocki N."/>
            <person name="Veneault-Fourrey C."/>
            <person name="LaButti K."/>
            <person name="Lindquist E.A."/>
            <person name="Lipzen A."/>
            <person name="Lundell T."/>
            <person name="Morin E."/>
            <person name="Murat C."/>
            <person name="Sun H."/>
            <person name="Tunlid A."/>
            <person name="Henrissat B."/>
            <person name="Grigoriev I.V."/>
            <person name="Hibbett D.S."/>
            <person name="Martin F."/>
            <person name="Nordberg H.P."/>
            <person name="Cantor M.N."/>
            <person name="Hua S.X."/>
        </authorList>
    </citation>
    <scope>NUCLEOTIDE SEQUENCE [LARGE SCALE GENOMIC DNA]</scope>
    <source>
        <strain evidence="11 12">LaAM-08-1</strain>
    </source>
</reference>
<keyword evidence="4 8" id="KW-0645">Protease</keyword>
<evidence type="ECO:0000256" key="2">
    <source>
        <dbReference type="ARBA" id="ARBA00009326"/>
    </source>
</evidence>
<evidence type="ECO:0000256" key="4">
    <source>
        <dbReference type="ARBA" id="ARBA00022670"/>
    </source>
</evidence>
<feature type="site" description="Important for enzyme activity" evidence="8">
    <location>
        <position position="268"/>
    </location>
</feature>
<dbReference type="Proteomes" id="UP000054477">
    <property type="component" value="Unassembled WGS sequence"/>
</dbReference>
<dbReference type="SUPFAM" id="SSF54001">
    <property type="entry name" value="Cysteine proteinases"/>
    <property type="match status" value="1"/>
</dbReference>
<dbReference type="PANTHER" id="PTHR10589:SF16">
    <property type="entry name" value="UBIQUITIN CARBOXYL-TERMINAL HYDROLASE ISOZYME L5"/>
    <property type="match status" value="1"/>
</dbReference>
<dbReference type="InterPro" id="IPR001578">
    <property type="entry name" value="Peptidase_C12_UCH"/>
</dbReference>
<feature type="domain" description="UCH catalytic" evidence="10">
    <location>
        <begin position="26"/>
        <end position="340"/>
    </location>
</feature>
<dbReference type="HOGENOM" id="CLU_018316_3_1_1"/>
<evidence type="ECO:0000313" key="11">
    <source>
        <dbReference type="EMBL" id="KIJ93906.1"/>
    </source>
</evidence>
<reference evidence="12" key="2">
    <citation type="submission" date="2015-01" db="EMBL/GenBank/DDBJ databases">
        <title>Evolutionary Origins and Diversification of the Mycorrhizal Mutualists.</title>
        <authorList>
            <consortium name="DOE Joint Genome Institute"/>
            <consortium name="Mycorrhizal Genomics Consortium"/>
            <person name="Kohler A."/>
            <person name="Kuo A."/>
            <person name="Nagy L.G."/>
            <person name="Floudas D."/>
            <person name="Copeland A."/>
            <person name="Barry K.W."/>
            <person name="Cichocki N."/>
            <person name="Veneault-Fourrey C."/>
            <person name="LaButti K."/>
            <person name="Lindquist E.A."/>
            <person name="Lipzen A."/>
            <person name="Lundell T."/>
            <person name="Morin E."/>
            <person name="Murat C."/>
            <person name="Riley R."/>
            <person name="Ohm R."/>
            <person name="Sun H."/>
            <person name="Tunlid A."/>
            <person name="Henrissat B."/>
            <person name="Grigoriev I.V."/>
            <person name="Hibbett D.S."/>
            <person name="Martin F."/>
        </authorList>
    </citation>
    <scope>NUCLEOTIDE SEQUENCE [LARGE SCALE GENOMIC DNA]</scope>
    <source>
        <strain evidence="12">LaAM-08-1</strain>
    </source>
</reference>
<dbReference type="InterPro" id="IPR038765">
    <property type="entry name" value="Papain-like_cys_pep_sf"/>
</dbReference>
<dbReference type="STRING" id="1095629.A0A0C9X8G0"/>
<dbReference type="EC" id="3.4.19.12" evidence="3 8"/>
<dbReference type="PANTHER" id="PTHR10589">
    <property type="entry name" value="UBIQUITIN CARBOXYL-TERMINAL HYDROLASE"/>
    <property type="match status" value="1"/>
</dbReference>
<keyword evidence="12" id="KW-1185">Reference proteome</keyword>
<dbReference type="OrthoDB" id="1924260at2759"/>
<name>A0A0C9X8G0_9AGAR</name>
<evidence type="ECO:0000256" key="3">
    <source>
        <dbReference type="ARBA" id="ARBA00012759"/>
    </source>
</evidence>
<evidence type="ECO:0000256" key="9">
    <source>
        <dbReference type="SAM" id="MobiDB-lite"/>
    </source>
</evidence>
<dbReference type="GO" id="GO:0016579">
    <property type="term" value="P:protein deubiquitination"/>
    <property type="evidence" value="ECO:0007669"/>
    <property type="project" value="TreeGrafter"/>
</dbReference>
<evidence type="ECO:0000313" key="12">
    <source>
        <dbReference type="Proteomes" id="UP000054477"/>
    </source>
</evidence>
<dbReference type="Pfam" id="PF01088">
    <property type="entry name" value="Peptidase_C12"/>
    <property type="match status" value="1"/>
</dbReference>
<evidence type="ECO:0000256" key="5">
    <source>
        <dbReference type="ARBA" id="ARBA00022786"/>
    </source>
</evidence>
<evidence type="ECO:0000256" key="7">
    <source>
        <dbReference type="ARBA" id="ARBA00022807"/>
    </source>
</evidence>
<dbReference type="GO" id="GO:0005737">
    <property type="term" value="C:cytoplasm"/>
    <property type="evidence" value="ECO:0007669"/>
    <property type="project" value="TreeGrafter"/>
</dbReference>
<feature type="compositionally biased region" description="Acidic residues" evidence="9">
    <location>
        <begin position="239"/>
        <end position="248"/>
    </location>
</feature>
<sequence length="489" mass="53714">MNDVQNPTSPITNGASQPSIELVGGPFAVIESDPGVFTSLTRRLGIRGLELIELYDIEPWATDHLSPRGLIFCFMWRRDAHRPTDFGDPAAERVWFANQLSDDACATHAILNVVLNCPGVDLGNELRMFKTDTEQMSPVMRGLAITNSPSIRLAHNSLARPADIRGALNALTTTSLLAHRAKLKAKSAPETSQPPAAKRAKTNGTPTKPKPGPNTKSKGKEKAKPQNRSQAKAKGGDPFQEEEDEGGGEETYHFIGYVPAFGKVWELDGLKSGPLEVGELPLCHDQAQASSSSSSQPQPSQSPGWMATVRPALRLKMSKYGASPTESSSNIRFSLLAIVDDAYESASDDFELAKRERGLVERRLDALEDPTLLSSAPTLFSSPPLSSPQLSLLPFAKDRIYAPDFGARKLERDMKLLRMPKEELTGAWEGCVRAGMRAKVVVEDELWKGVRANTDDVKRRFDYEPFFKEFVKRAFEEGVLEGVLEGLKR</sequence>
<evidence type="ECO:0000259" key="10">
    <source>
        <dbReference type="PROSITE" id="PS52048"/>
    </source>
</evidence>
<comment type="catalytic activity">
    <reaction evidence="1 8">
        <text>Thiol-dependent hydrolysis of ester, thioester, amide, peptide and isopeptide bonds formed by the C-terminal Gly of ubiquitin (a 76-residue protein attached to proteins as an intracellular targeting signal).</text>
        <dbReference type="EC" id="3.4.19.12"/>
    </reaction>
</comment>
<dbReference type="InterPro" id="IPR036959">
    <property type="entry name" value="Peptidase_C12_UCH_sf"/>
</dbReference>
<proteinExistence type="inferred from homology"/>
<keyword evidence="6 8" id="KW-0378">Hydrolase</keyword>
<dbReference type="PROSITE" id="PS52048">
    <property type="entry name" value="UCH_DOMAIN"/>
    <property type="match status" value="1"/>
</dbReference>
<evidence type="ECO:0000256" key="6">
    <source>
        <dbReference type="ARBA" id="ARBA00022801"/>
    </source>
</evidence>
<comment type="similarity">
    <text evidence="2 8">Belongs to the peptidase C12 family.</text>
</comment>
<feature type="active site" description="Proton donor" evidence="8">
    <location>
        <position position="253"/>
    </location>
</feature>
<feature type="region of interest" description="Disordered" evidence="9">
    <location>
        <begin position="181"/>
        <end position="248"/>
    </location>
</feature>
<feature type="compositionally biased region" description="Low complexity" evidence="9">
    <location>
        <begin position="286"/>
        <end position="303"/>
    </location>
</feature>
<feature type="region of interest" description="Disordered" evidence="9">
    <location>
        <begin position="285"/>
        <end position="305"/>
    </location>
</feature>
<evidence type="ECO:0000256" key="1">
    <source>
        <dbReference type="ARBA" id="ARBA00000707"/>
    </source>
</evidence>
<dbReference type="EMBL" id="KN838818">
    <property type="protein sequence ID" value="KIJ93906.1"/>
    <property type="molecule type" value="Genomic_DNA"/>
</dbReference>
<dbReference type="Gene3D" id="3.40.532.10">
    <property type="entry name" value="Peptidase C12, ubiquitin carboxyl-terminal hydrolase"/>
    <property type="match status" value="1"/>
</dbReference>
<protein>
    <recommendedName>
        <fullName evidence="3 8">ubiquitinyl hydrolase 1</fullName>
        <ecNumber evidence="3 8">3.4.19.12</ecNumber>
    </recommendedName>
</protein>
<feature type="active site" description="Nucleophile" evidence="8">
    <location>
        <position position="105"/>
    </location>
</feature>
<dbReference type="AlphaFoldDB" id="A0A0C9X8G0"/>
<feature type="site" description="Transition state stabilizer" evidence="8">
    <location>
        <position position="99"/>
    </location>
</feature>
<evidence type="ECO:0000256" key="8">
    <source>
        <dbReference type="PROSITE-ProRule" id="PRU01393"/>
    </source>
</evidence>
<gene>
    <name evidence="11" type="ORF">K443DRAFT_111352</name>
</gene>
<dbReference type="GO" id="GO:0004843">
    <property type="term" value="F:cysteine-type deubiquitinase activity"/>
    <property type="evidence" value="ECO:0007669"/>
    <property type="project" value="UniProtKB-UniRule"/>
</dbReference>
<keyword evidence="7 8" id="KW-0788">Thiol protease</keyword>
<organism evidence="11 12">
    <name type="scientific">Laccaria amethystina LaAM-08-1</name>
    <dbReference type="NCBI Taxonomy" id="1095629"/>
    <lineage>
        <taxon>Eukaryota</taxon>
        <taxon>Fungi</taxon>
        <taxon>Dikarya</taxon>
        <taxon>Basidiomycota</taxon>
        <taxon>Agaricomycotina</taxon>
        <taxon>Agaricomycetes</taxon>
        <taxon>Agaricomycetidae</taxon>
        <taxon>Agaricales</taxon>
        <taxon>Agaricineae</taxon>
        <taxon>Hydnangiaceae</taxon>
        <taxon>Laccaria</taxon>
    </lineage>
</organism>
<accession>A0A0C9X8G0</accession>
<dbReference type="GO" id="GO:0006511">
    <property type="term" value="P:ubiquitin-dependent protein catabolic process"/>
    <property type="evidence" value="ECO:0007669"/>
    <property type="project" value="UniProtKB-UniRule"/>
</dbReference>
<keyword evidence="5 8" id="KW-0833">Ubl conjugation pathway</keyword>